<dbReference type="AlphaFoldDB" id="A0A8R1Y0T5"/>
<evidence type="ECO:0000313" key="2">
    <source>
        <dbReference type="EnsemblMetazoa" id="OVOC7864.1"/>
    </source>
</evidence>
<evidence type="ECO:0000256" key="1">
    <source>
        <dbReference type="SAM" id="Phobius"/>
    </source>
</evidence>
<proteinExistence type="predicted"/>
<feature type="transmembrane region" description="Helical" evidence="1">
    <location>
        <begin position="30"/>
        <end position="52"/>
    </location>
</feature>
<keyword evidence="1" id="KW-0812">Transmembrane</keyword>
<reference evidence="2" key="2">
    <citation type="submission" date="2022-06" db="UniProtKB">
        <authorList>
            <consortium name="EnsemblMetazoa"/>
        </authorList>
    </citation>
    <scope>IDENTIFICATION</scope>
</reference>
<evidence type="ECO:0000313" key="3">
    <source>
        <dbReference type="Proteomes" id="UP000024404"/>
    </source>
</evidence>
<organism evidence="2 3">
    <name type="scientific">Onchocerca volvulus</name>
    <dbReference type="NCBI Taxonomy" id="6282"/>
    <lineage>
        <taxon>Eukaryota</taxon>
        <taxon>Metazoa</taxon>
        <taxon>Ecdysozoa</taxon>
        <taxon>Nematoda</taxon>
        <taxon>Chromadorea</taxon>
        <taxon>Rhabditida</taxon>
        <taxon>Spirurina</taxon>
        <taxon>Spiruromorpha</taxon>
        <taxon>Filarioidea</taxon>
        <taxon>Onchocercidae</taxon>
        <taxon>Onchocerca</taxon>
    </lineage>
</organism>
<name>A0A8R1Y0T5_ONCVO</name>
<protein>
    <submittedName>
        <fullName evidence="2">Uncharacterized protein</fullName>
    </submittedName>
</protein>
<dbReference type="EMBL" id="CMVM020000234">
    <property type="status" value="NOT_ANNOTATED_CDS"/>
    <property type="molecule type" value="Genomic_DNA"/>
</dbReference>
<accession>A0A8R1Y0T5</accession>
<keyword evidence="1" id="KW-0472">Membrane</keyword>
<sequence>MVNFEALFTRLNPPESIGPHLERSANTLEVIGWIVVVVALRSSSSTCVPFIGCKLRKHRLIRFAERIYASII</sequence>
<reference evidence="3" key="1">
    <citation type="submission" date="2013-10" db="EMBL/GenBank/DDBJ databases">
        <title>Genome sequencing of Onchocerca volvulus.</title>
        <authorList>
            <person name="Cotton J."/>
            <person name="Tsai J."/>
            <person name="Stanley E."/>
            <person name="Tracey A."/>
            <person name="Holroyd N."/>
            <person name="Lustigman S."/>
            <person name="Berriman M."/>
        </authorList>
    </citation>
    <scope>NUCLEOTIDE SEQUENCE</scope>
</reference>
<keyword evidence="3" id="KW-1185">Reference proteome</keyword>
<dbReference type="EnsemblMetazoa" id="OVOC7864.1">
    <property type="protein sequence ID" value="OVOC7864.1"/>
    <property type="gene ID" value="WBGene00244673"/>
</dbReference>
<keyword evidence="1" id="KW-1133">Transmembrane helix</keyword>
<dbReference type="Proteomes" id="UP000024404">
    <property type="component" value="Unassembled WGS sequence"/>
</dbReference>